<protein>
    <submittedName>
        <fullName evidence="6">Probable aggregation factor core protein MAFp3, isoform C</fullName>
    </submittedName>
</protein>
<keyword evidence="1" id="KW-0732">Signal</keyword>
<evidence type="ECO:0000256" key="1">
    <source>
        <dbReference type="ARBA" id="ARBA00022729"/>
    </source>
</evidence>
<dbReference type="InterPro" id="IPR003644">
    <property type="entry name" value="Calx_beta"/>
</dbReference>
<feature type="domain" description="Calx-beta" evidence="5">
    <location>
        <begin position="1436"/>
        <end position="1537"/>
    </location>
</feature>
<evidence type="ECO:0000313" key="6">
    <source>
        <dbReference type="EMBL" id="EAZ90656.1"/>
    </source>
</evidence>
<evidence type="ECO:0000256" key="4">
    <source>
        <dbReference type="ARBA" id="ARBA00023065"/>
    </source>
</evidence>
<dbReference type="PANTHER" id="PTHR11878:SF65">
    <property type="entry name" value="NA_CA-EXCHANGE PROTEIN, ISOFORM G"/>
    <property type="match status" value="1"/>
</dbReference>
<dbReference type="RefSeq" id="WP_008276296.1">
    <property type="nucleotide sequence ID" value="NZ_AAXW01000022.1"/>
</dbReference>
<dbReference type="GO" id="GO:0030001">
    <property type="term" value="P:metal ion transport"/>
    <property type="evidence" value="ECO:0007669"/>
    <property type="project" value="TreeGrafter"/>
</dbReference>
<dbReference type="EMBL" id="AAXW01000022">
    <property type="protein sequence ID" value="EAZ90656.1"/>
    <property type="molecule type" value="Genomic_DNA"/>
</dbReference>
<reference evidence="6 7" key="1">
    <citation type="submission" date="2007-03" db="EMBL/GenBank/DDBJ databases">
        <authorList>
            <person name="Stal L."/>
            <person name="Ferriera S."/>
            <person name="Johnson J."/>
            <person name="Kravitz S."/>
            <person name="Beeson K."/>
            <person name="Sutton G."/>
            <person name="Rogers Y.-H."/>
            <person name="Friedman R."/>
            <person name="Frazier M."/>
            <person name="Venter J.C."/>
        </authorList>
    </citation>
    <scope>NUCLEOTIDE SEQUENCE [LARGE SCALE GENOMIC DNA]</scope>
    <source>
        <strain evidence="6 7">CCY0110</strain>
    </source>
</reference>
<dbReference type="PANTHER" id="PTHR11878">
    <property type="entry name" value="SODIUM/CALCIUM EXCHANGER"/>
    <property type="match status" value="1"/>
</dbReference>
<evidence type="ECO:0000313" key="7">
    <source>
        <dbReference type="Proteomes" id="UP000003781"/>
    </source>
</evidence>
<dbReference type="OrthoDB" id="415385at2"/>
<dbReference type="InterPro" id="IPR038081">
    <property type="entry name" value="CalX-like_sf"/>
</dbReference>
<proteinExistence type="predicted"/>
<dbReference type="SUPFAM" id="SSF51120">
    <property type="entry name" value="beta-Roll"/>
    <property type="match status" value="1"/>
</dbReference>
<dbReference type="SMART" id="SM00237">
    <property type="entry name" value="Calx_beta"/>
    <property type="match status" value="9"/>
</dbReference>
<keyword evidence="4" id="KW-0813">Transport</keyword>
<feature type="domain" description="Calx-beta" evidence="5">
    <location>
        <begin position="1783"/>
        <end position="1884"/>
    </location>
</feature>
<feature type="domain" description="Calx-beta" evidence="5">
    <location>
        <begin position="2017"/>
        <end position="2118"/>
    </location>
</feature>
<accession>A3ISE0</accession>
<keyword evidence="7" id="KW-1185">Reference proteome</keyword>
<keyword evidence="3" id="KW-0106">Calcium</keyword>
<keyword evidence="4" id="KW-0406">Ion transport</keyword>
<dbReference type="eggNOG" id="COG2304">
    <property type="taxonomic scope" value="Bacteria"/>
</dbReference>
<feature type="domain" description="Calx-beta" evidence="5">
    <location>
        <begin position="1207"/>
        <end position="1307"/>
    </location>
</feature>
<dbReference type="Proteomes" id="UP000003781">
    <property type="component" value="Unassembled WGS sequence"/>
</dbReference>
<feature type="domain" description="Calx-beta" evidence="5">
    <location>
        <begin position="1553"/>
        <end position="1654"/>
    </location>
</feature>
<dbReference type="InterPro" id="IPR011049">
    <property type="entry name" value="Serralysin-like_metalloprot_C"/>
</dbReference>
<feature type="domain" description="Calx-beta" evidence="5">
    <location>
        <begin position="1323"/>
        <end position="1424"/>
    </location>
</feature>
<dbReference type="GO" id="GO:0007154">
    <property type="term" value="P:cell communication"/>
    <property type="evidence" value="ECO:0007669"/>
    <property type="project" value="InterPro"/>
</dbReference>
<dbReference type="GO" id="GO:0016020">
    <property type="term" value="C:membrane"/>
    <property type="evidence" value="ECO:0007669"/>
    <property type="project" value="InterPro"/>
</dbReference>
<evidence type="ECO:0000256" key="3">
    <source>
        <dbReference type="ARBA" id="ARBA00022837"/>
    </source>
</evidence>
<feature type="domain" description="Calx-beta" evidence="5">
    <location>
        <begin position="1661"/>
        <end position="1771"/>
    </location>
</feature>
<feature type="domain" description="Calx-beta" evidence="5">
    <location>
        <begin position="1900"/>
        <end position="2005"/>
    </location>
</feature>
<gene>
    <name evidence="6" type="ORF">CY0110_08276</name>
</gene>
<feature type="domain" description="Calx-beta" evidence="5">
    <location>
        <begin position="1084"/>
        <end position="1192"/>
    </location>
</feature>
<sequence length="2283" mass="233973">MALRTWDGGGGISRFWFDSLNWDNNILPVDNDDIFIGNTLAGTVFNGQNPLNSLTIGTLESNSSLEVTAGTLIATSTFEVNDDLSLSGSSVLELNGISTVDTFTQSGGTLQGTGDLTVTGNAIITGGTQRDAGTTILEGNTTLSNLSLDSGRVLQNEGTVTWNGSTINLNASGTEIGSGQILNTSTGTFIAEGNSATSITASGFADIGTAPTPLFTNQGVFRKQNSNDTDVTTISVEFDNSNTVEVLSGILRLSDGGTHTGDFEIDSDAELNFNGGTHDLNSGATITGNGTVNVSSGTVNVDIPYNFAGTTELSGGGVLNLNNAVTTATFIQSGGVLAVTGDLTVTGNTSLGGGGRQQDAGTTILEGPTSITGTIGFDSGRVLQNENTLTWTGGTINLNPTGTEIGSGQILNTSTGTFIAEGNSATSITASGFADIGTAPTPLFTNQGVFRKQNSNDTDVTTISVEFDNSNTVEVLSGILRLSDGGTHTGDFEIDSDAELNFNGGTHDLNSGATITGNGTVNVSSGTVNVDIPYNFAGTTELSSIGILNINSAATTGTFVQSGGVLAVTGDLTVTGNASLSGGRQQDAGTTILEGPTTITGTIGFDSGRILRNENTLTWTGGTINLNPTGTEIGSGQIVNTSTGTFIAEGNSPSFILASGFSDLSTAPTPLFTNQGVFRKQNSSNTDVTIISVEFDNSNTVEVLSGILRLSDGGTHTGDFEIDSDAELNFNGGTHDLNSGATITGNGTVNVSSGTVNVDIPYNFAGTTELSSIGILNINSAATTGTFVQSGGVLAVTGDLTVTGNASLSGGRQQDAGTTILEGPTTITGTIGFDSGRILRNENTLTWTGGTINLNPTGTEIGSGQIVNTSTGTFIAEGNSSSFILASGFSDLSTAPTPLFTNQGVFRKQNSSNTDVTTIGVEFDNSNTVEVRSGILSFNSDNYTQTAGNTILNGGIIRSTGFSNALNINAGNVSGFGSVDGDLDNDAGTITPGLSVGDIATLNITGDYTETDLSNIDIEIGGLTNFDILDIDGTATFDGTINVSLVNSFTPLLGQTFEIITFDSAPDIATNLSFSGLDIGGGLAFAPVFNTNDLSLVVVETAALSVSDVILSEGDNGTTNFTFTVSLNGDTDAFSVDYDTVDGTATVADGDYLATNGTLNFSGTDGESQTITVSVNGDNKVELAESFDVVLSNLQGSGTLPVLVSGTGTINNDDNANISIDNVTQSEGNTGTTPFTFTVTLNNEVDTGLSVDFGTANGSATVANNDYQATNGTLNFTGNAGETQTITVDVNGDTTVEPDQTFAVNLSNIQASGRNVTFSDSVGIGTIQNDDGANLSINNVTLAEGDNGTQQFVFSVTLSNNISGGASVDFDTANGTATTADNDYSATSGTLNFVGNAGETQTITVNVNGDTEVELNETFFVNLSNASGATIADGQGTGTIVNDDSASLSISDVTLVEGNNGTQLFTFTVTLDEAVDTGFTVDYATANGTASTVDNDYTATSGTLNFTGNAGETQTITVEVNGDNKVELDETFFVNLSNVQDSGRNVIVTDGQGVGTITNDDSASISINNVSQVEGDSGTTAYTFDVTLDNEVDTGLSLDFDTADDTATVANNDYTANSGTLNFTGNAGETQTITVDVVGDTTVEPDEDFFVNLSNLNANGRNVSISDTQGIGTIENDDGAGFSISNATVTEGDSGTQTLTFDVTLNNAVSGGASVDFDTANGTATTADGDYTATSGTLNFTGNAGEVQTITVEVNGDNKVELNETLSVNLSNAIGANIVDGQGVGTITNDDSASISINNVSQVEGDSGTTAYTFDVTLDNEVDTGLSVEFDTADDTATVADNDYTANSGTLNFTGNAGEVETITVEVTGETIVEPDEDFLVNLTNLNANGRNVNIDDTQGTGTIENDDTPPVDAVFSISNATVTEGDSGTQTLTFDVTLNNAVSGGASVDFDTADGTATTADNDYTATSGTLNFTGNAGEVQTITVEVNGDNKVELNETLSVNLSNAIGANIVDGQGTGTITNDDSSSISINNVSQVEGDSGTTAYTFDVILDNEVDTGLSLDFDTADGTATVADNDYTANSGTLNFTGNAGEVETITVEVTGETIVEPDEEFFVNLFNLNANGRDVTLSDTQGVGTIEQDDIPSGPVEINGTPGRDNLIGTAESEIITGFKGYDVLTGMGGNDEFVFQSINDGLDIITDFELGLDVINLVELLNNDTNFTSNSQNPLDLGYVQIGSLAGFTTIGIDVDGSAGSNSYVRTLAVVQGIDVDQNTLDDPNNFVFS</sequence>
<dbReference type="Gene3D" id="2.60.40.2030">
    <property type="match status" value="9"/>
</dbReference>
<dbReference type="Pfam" id="PF03160">
    <property type="entry name" value="Calx-beta"/>
    <property type="match status" value="9"/>
</dbReference>
<keyword evidence="2" id="KW-0677">Repeat</keyword>
<evidence type="ECO:0000259" key="5">
    <source>
        <dbReference type="SMART" id="SM00237"/>
    </source>
</evidence>
<name>A3ISE0_9CHRO</name>
<dbReference type="SUPFAM" id="SSF141072">
    <property type="entry name" value="CalX-like"/>
    <property type="match status" value="9"/>
</dbReference>
<comment type="caution">
    <text evidence="6">The sequence shown here is derived from an EMBL/GenBank/DDBJ whole genome shotgun (WGS) entry which is preliminary data.</text>
</comment>
<dbReference type="eggNOG" id="COG3210">
    <property type="taxonomic scope" value="Bacteria"/>
</dbReference>
<evidence type="ECO:0000256" key="2">
    <source>
        <dbReference type="ARBA" id="ARBA00022737"/>
    </source>
</evidence>
<organism evidence="6 7">
    <name type="scientific">Crocosphaera chwakensis CCY0110</name>
    <dbReference type="NCBI Taxonomy" id="391612"/>
    <lineage>
        <taxon>Bacteria</taxon>
        <taxon>Bacillati</taxon>
        <taxon>Cyanobacteriota</taxon>
        <taxon>Cyanophyceae</taxon>
        <taxon>Oscillatoriophycideae</taxon>
        <taxon>Chroococcales</taxon>
        <taxon>Aphanothecaceae</taxon>
        <taxon>Crocosphaera</taxon>
        <taxon>Crocosphaera chwakensis</taxon>
    </lineage>
</organism>
<dbReference type="InterPro" id="IPR051171">
    <property type="entry name" value="CaCA"/>
</dbReference>